<dbReference type="Proteomes" id="UP001652741">
    <property type="component" value="Chromosome ssa29"/>
</dbReference>
<dbReference type="RefSeq" id="XP_045566827.1">
    <property type="nucleotide sequence ID" value="XM_045710871.1"/>
</dbReference>
<dbReference type="InterPro" id="IPR056833">
    <property type="entry name" value="ARM_TT21_N"/>
</dbReference>
<protein>
    <submittedName>
        <fullName evidence="11">Tetratricopeptide repeat protein 21B isoform X1</fullName>
    </submittedName>
</protein>
<feature type="repeat" description="TPR" evidence="4">
    <location>
        <begin position="749"/>
        <end position="782"/>
    </location>
</feature>
<dbReference type="SMART" id="SM00028">
    <property type="entry name" value="TPR"/>
    <property type="match status" value="8"/>
</dbReference>
<dbReference type="Pfam" id="PF25058">
    <property type="entry name" value="ARM_TT21"/>
    <property type="match status" value="1"/>
</dbReference>
<feature type="domain" description="Tetratricopeptide repeat protein 21A/21B N-terminal ARM repeat" evidence="6">
    <location>
        <begin position="13"/>
        <end position="233"/>
    </location>
</feature>
<dbReference type="InterPro" id="IPR056835">
    <property type="entry name" value="ARM_TT21_5th"/>
</dbReference>
<evidence type="ECO:0000259" key="7">
    <source>
        <dbReference type="Pfam" id="PF25063"/>
    </source>
</evidence>
<keyword evidence="3 4" id="KW-0802">TPR repeat</keyword>
<feature type="repeat" description="TPR" evidence="4">
    <location>
        <begin position="1196"/>
        <end position="1229"/>
    </location>
</feature>
<feature type="domain" description="Tetratricopeptide repeat protein 21A/21B fifth ARM repeats" evidence="8">
    <location>
        <begin position="946"/>
        <end position="1061"/>
    </location>
</feature>
<dbReference type="Pfam" id="PF13181">
    <property type="entry name" value="TPR_8"/>
    <property type="match status" value="1"/>
</dbReference>
<accession>A0ABM3E703</accession>
<evidence type="ECO:0000259" key="5">
    <source>
        <dbReference type="Pfam" id="PF25060"/>
    </source>
</evidence>
<dbReference type="Pfam" id="PF25068">
    <property type="entry name" value="ARM_TT21_4th"/>
    <property type="match status" value="1"/>
</dbReference>
<dbReference type="Pfam" id="PF25062">
    <property type="entry name" value="ARM_TT21_N"/>
    <property type="match status" value="1"/>
</dbReference>
<evidence type="ECO:0000259" key="8">
    <source>
        <dbReference type="Pfam" id="PF25064"/>
    </source>
</evidence>
<evidence type="ECO:0000256" key="2">
    <source>
        <dbReference type="ARBA" id="ARBA00022737"/>
    </source>
</evidence>
<proteinExistence type="inferred from homology"/>
<sequence length="1315" mass="148594">MADTDPVCLASLVYFMGEKFYRQSIHTAECYLNMYRQDPVLLFFKGFGILMEGRTQEAMRELEQVKDKPTVAICSSMALICAHKRSDMIDHEAVSALETHVRNIRKTAGEKALFYGALFLWLMGRVDKAKDYIDKILKISKSSKEASILKGWVDMNSEDEFQRDNAIFYLDGGGQHSRDVFGLMGKAKYFMNKHNFTGSQQVVNQIVTSHSDFLPGLMLKMKLFLALQDWEQTLDTAARILQQDGRNLKALQVLAIHTVVMDGDPVKAKEHLQALVSAAEVSEPCSPSLHVSLTQPISRLCGGNPEILQLLTPFTERAYSKAPGNADVANEMGYLLSLQKKTKESIRWYSAALNTDISSVPALAGLIRCQLMDGQLQEAANQLEFLREIHQAIGQSAELVLLQALLVHKRGAGLAVMSPLLKEATDLHFLDLRGRPMGPDYFHRLHPDFIFQVVNLYLSFFQEKPLTAGQPVPFGLSHCGMVLQPVVQMAPGLLLGAYYMAHIMFLSGDSQSAQQFLDFCLERDPTIAEVHLLQARIHLHEGDYNLCFQSLETGVSHTFQVLDLPQYHLLKARASRGVGKLEEAITSLKVAMRIQAAGGREAHVSNTQRVSVYLELAEALRLHGEPHESTMVLQDAVVEFAGTPEEICVTIANVDMALAKDDLDTALSVLRGITPDQTHYAAAKEKMALIYLQRCKDKKLYIACYREIRDELPGPQSSILLGDAYINIQEPERAIEVYREATRGTVRDATLSRKMGQAYVKTHQYNQAVRHYESAVKLGGHDSLVVDLVELLLKLRQYGKAQRTLMTALHCDDGTLTVSSLMSNVQYFLLLARAHYADQGSVQDTLEKAHSVQLSVLKRCQTESPELLEQERTVLCSICCQLARHYRSRTHVDSTKYYYNQAIVAIGRTDNKIGLEMAQFYLENGKTDEALMQVEEVLGKHAFHPDATMVYGDIKLKEEKFDESVEIYLGLMDRCPGNYVFLAKCIQVLRRSARLDDALALFQACELHDHGATTEPGYNYCKGLYYWHVYRVSEALFHLNKARRDNEWGDQAMELMIRICLNPDNEVIGGEVFETPQEEWSTSQLGGAEHREQVGVATAQNLVKEFRPRQGSSGGQRSDGITLLVNLCLMATRDPKHIQKALQAFTELASTKVNNVPYLLAMGQAFMLLKQTPRARNQLKRLTKVEWSWELSEDLEAAWLLLADVYIKSGKYDIASDLLQRCIKYNQSCSRAYEYMGYIREKEQSYHDASVFYDHAWLYTNRVNPSMGFRLAFNYLKFKQYNEAIEVCHKVLTEHPDYPLIQTEILERARSALRP</sequence>
<dbReference type="Pfam" id="PF25060">
    <property type="entry name" value="ARM_TT21_2nd"/>
    <property type="match status" value="1"/>
</dbReference>
<dbReference type="InterPro" id="IPR056834">
    <property type="entry name" value="ARM_TT21_C"/>
</dbReference>
<dbReference type="InterPro" id="IPR040364">
    <property type="entry name" value="TTC21A/TTC21B"/>
</dbReference>
<reference evidence="11" key="1">
    <citation type="submission" date="2025-08" db="UniProtKB">
        <authorList>
            <consortium name="RefSeq"/>
        </authorList>
    </citation>
    <scope>IDENTIFICATION</scope>
</reference>
<dbReference type="InterPro" id="IPR019734">
    <property type="entry name" value="TPR_rpt"/>
</dbReference>
<evidence type="ECO:0000256" key="4">
    <source>
        <dbReference type="PROSITE-ProRule" id="PRU00339"/>
    </source>
</evidence>
<dbReference type="Gene3D" id="1.25.40.10">
    <property type="entry name" value="Tetratricopeptide repeat domain"/>
    <property type="match status" value="6"/>
</dbReference>
<dbReference type="PROSITE" id="PS50005">
    <property type="entry name" value="TPR"/>
    <property type="match status" value="2"/>
</dbReference>
<evidence type="ECO:0000313" key="10">
    <source>
        <dbReference type="Proteomes" id="UP001652741"/>
    </source>
</evidence>
<evidence type="ECO:0000256" key="3">
    <source>
        <dbReference type="ARBA" id="ARBA00022803"/>
    </source>
</evidence>
<keyword evidence="10" id="KW-1185">Reference proteome</keyword>
<evidence type="ECO:0000259" key="6">
    <source>
        <dbReference type="Pfam" id="PF25062"/>
    </source>
</evidence>
<dbReference type="GeneID" id="106590692"/>
<dbReference type="InterPro" id="IPR011990">
    <property type="entry name" value="TPR-like_helical_dom_sf"/>
</dbReference>
<feature type="domain" description="Tetratricopeptide repeat protein 21A/21B C-terminal ARM" evidence="7">
    <location>
        <begin position="1098"/>
        <end position="1310"/>
    </location>
</feature>
<gene>
    <name evidence="11" type="primary">LOC106590692</name>
</gene>
<dbReference type="InterPro" id="IPR056836">
    <property type="entry name" value="ARM_TT21_4th"/>
</dbReference>
<keyword evidence="2" id="KW-0677">Repeat</keyword>
<evidence type="ECO:0000259" key="9">
    <source>
        <dbReference type="Pfam" id="PF25068"/>
    </source>
</evidence>
<feature type="domain" description="Tetratricopeptide repeat protein 21A/21B fourth ARM" evidence="9">
    <location>
        <begin position="751"/>
        <end position="903"/>
    </location>
</feature>
<dbReference type="InterPro" id="IPR056832">
    <property type="entry name" value="ARM_TT21_2nd"/>
</dbReference>
<feature type="domain" description="Tetratricopeptide repeat protein 21A/21B second ARM" evidence="5">
    <location>
        <begin position="270"/>
        <end position="542"/>
    </location>
</feature>
<evidence type="ECO:0000313" key="11">
    <source>
        <dbReference type="RefSeq" id="XP_045566827.1"/>
    </source>
</evidence>
<organism evidence="10 11">
    <name type="scientific">Salmo salar</name>
    <name type="common">Atlantic salmon</name>
    <dbReference type="NCBI Taxonomy" id="8030"/>
    <lineage>
        <taxon>Eukaryota</taxon>
        <taxon>Metazoa</taxon>
        <taxon>Chordata</taxon>
        <taxon>Craniata</taxon>
        <taxon>Vertebrata</taxon>
        <taxon>Euteleostomi</taxon>
        <taxon>Actinopterygii</taxon>
        <taxon>Neopterygii</taxon>
        <taxon>Teleostei</taxon>
        <taxon>Protacanthopterygii</taxon>
        <taxon>Salmoniformes</taxon>
        <taxon>Salmonidae</taxon>
        <taxon>Salmoninae</taxon>
        <taxon>Salmo</taxon>
    </lineage>
</organism>
<evidence type="ECO:0000256" key="1">
    <source>
        <dbReference type="ARBA" id="ARBA00010935"/>
    </source>
</evidence>
<comment type="similarity">
    <text evidence="1">Belongs to the TTC21 family.</text>
</comment>
<dbReference type="Pfam" id="PF25063">
    <property type="entry name" value="ARM_TT21_C"/>
    <property type="match status" value="1"/>
</dbReference>
<dbReference type="SUPFAM" id="SSF48452">
    <property type="entry name" value="TPR-like"/>
    <property type="match status" value="4"/>
</dbReference>
<dbReference type="PANTHER" id="PTHR14699:SF2">
    <property type="entry name" value="TETRATRICOPEPTIDE REPEAT PROTEIN 21A"/>
    <property type="match status" value="1"/>
</dbReference>
<dbReference type="Pfam" id="PF25064">
    <property type="entry name" value="ARM_TT21_5th"/>
    <property type="match status" value="1"/>
</dbReference>
<dbReference type="PANTHER" id="PTHR14699">
    <property type="entry name" value="STI2 PROTEIN-RELATED"/>
    <property type="match status" value="1"/>
</dbReference>
<name>A0ABM3E703_SALSA</name>